<proteinExistence type="predicted"/>
<keyword evidence="4" id="KW-1185">Reference proteome</keyword>
<gene>
    <name evidence="3" type="ORF">ACX27_16900</name>
</gene>
<dbReference type="AlphaFoldDB" id="A0A0M4SY84"/>
<evidence type="ECO:0000313" key="3">
    <source>
        <dbReference type="EMBL" id="ALF54134.1"/>
    </source>
</evidence>
<keyword evidence="2" id="KW-0732">Signal</keyword>
<dbReference type="InterPro" id="IPR013424">
    <property type="entry name" value="Ice-binding_C"/>
</dbReference>
<dbReference type="Proteomes" id="UP000062645">
    <property type="component" value="Chromosome"/>
</dbReference>
<feature type="region of interest" description="Disordered" evidence="1">
    <location>
        <begin position="262"/>
        <end position="293"/>
    </location>
</feature>
<dbReference type="STRING" id="224013.ACX27_16900"/>
<reference evidence="3 4" key="2">
    <citation type="journal article" date="2016" name="Genome Announc.">
        <title>Draft Genome Sequence of the N2-Fixing Cyanobacterium Nostoc piscinale CENA21, Isolated from the Brazilian Amazon Floodplain.</title>
        <authorList>
            <person name="Leao T."/>
            <person name="Guimaraes P.I."/>
            <person name="de Melo A.G."/>
            <person name="Ramos R.T."/>
            <person name="Leao P.N."/>
            <person name="Silva A."/>
            <person name="Fiore M.F."/>
            <person name="Schneider M.P."/>
        </authorList>
    </citation>
    <scope>NUCLEOTIDE SEQUENCE [LARGE SCALE GENOMIC DNA]</scope>
    <source>
        <strain evidence="3 4">CENA21</strain>
    </source>
</reference>
<evidence type="ECO:0000256" key="2">
    <source>
        <dbReference type="SAM" id="SignalP"/>
    </source>
</evidence>
<evidence type="ECO:0000256" key="1">
    <source>
        <dbReference type="SAM" id="MobiDB-lite"/>
    </source>
</evidence>
<dbReference type="PATRIC" id="fig|224013.5.peg.4043"/>
<dbReference type="EMBL" id="CP012036">
    <property type="protein sequence ID" value="ALF54134.1"/>
    <property type="molecule type" value="Genomic_DNA"/>
</dbReference>
<dbReference type="RefSeq" id="WP_062294588.1">
    <property type="nucleotide sequence ID" value="NZ_CP012036.1"/>
</dbReference>
<name>A0A0M4SY84_9NOSO</name>
<feature type="compositionally biased region" description="Pro residues" evidence="1">
    <location>
        <begin position="269"/>
        <end position="293"/>
    </location>
</feature>
<dbReference type="NCBIfam" id="TIGR02595">
    <property type="entry name" value="PEP_CTERM"/>
    <property type="match status" value="1"/>
</dbReference>
<dbReference type="OrthoDB" id="573436at2"/>
<evidence type="ECO:0000313" key="4">
    <source>
        <dbReference type="Proteomes" id="UP000062645"/>
    </source>
</evidence>
<organism evidence="3 4">
    <name type="scientific">Nostoc piscinale CENA21</name>
    <dbReference type="NCBI Taxonomy" id="224013"/>
    <lineage>
        <taxon>Bacteria</taxon>
        <taxon>Bacillati</taxon>
        <taxon>Cyanobacteriota</taxon>
        <taxon>Cyanophyceae</taxon>
        <taxon>Nostocales</taxon>
        <taxon>Nostocaceae</taxon>
        <taxon>Nostoc</taxon>
    </lineage>
</organism>
<dbReference type="InterPro" id="IPR049804">
    <property type="entry name" value="Choice_anch_L"/>
</dbReference>
<reference evidence="4" key="1">
    <citation type="submission" date="2015-07" db="EMBL/GenBank/DDBJ databases">
        <title>Genome Of Nitrogen-Fixing Cyanobacterium Nostoc piscinale CENA21 From Solimoes/Amazon River Floodplain Sediments And Comparative Genomics To Uncover Biosynthetic Natural Products Potential.</title>
        <authorList>
            <person name="Leao T.F."/>
            <person name="Leao P.N."/>
            <person name="Guimaraes P.I."/>
            <person name="de Melo A.G.C."/>
            <person name="Ramos R.T.J."/>
            <person name="Silva A."/>
            <person name="Fiore M.F."/>
            <person name="Schneider M.P.C."/>
        </authorList>
    </citation>
    <scope>NUCLEOTIDE SEQUENCE [LARGE SCALE GENOMIC DNA]</scope>
    <source>
        <strain evidence="4">CENA21</strain>
    </source>
</reference>
<dbReference type="NCBIfam" id="NF038133">
    <property type="entry name" value="choice_anch_L"/>
    <property type="match status" value="1"/>
</dbReference>
<protein>
    <submittedName>
        <fullName evidence="3">Exosortase</fullName>
    </submittedName>
</protein>
<sequence length="333" mass="34852">MKSLRAFFKTGAFSLLGLGLVTAPAQAVNITTNSDPNVLVNNILGSGITISNATYQGASIASGIFTDGLASGIGIDSGIILTTGNAKLASGPNTSESASSSNKLPGDNDLSALISGVKTFDASVLEFEFTSTTGNLFFNYVFASEEYNEYVNSQYNDVFGFFLDGKNIALIPGSNTPVSINTVNGGYPFGSNATNPHLFNNNAFSDGGIYNLQYDGFTNVFTAQFLGLSAGVHRLKIAIADVGDYRYDSAVFIQAGTFSAGELPKPEVPEPTPVTQPEVPEPTPVSQPTTPVPTPVPVQQVPEPTTVLGVLASAVFGLTSLRKRTIVATKALR</sequence>
<accession>A0A0M4SY84</accession>
<feature type="signal peptide" evidence="2">
    <location>
        <begin position="1"/>
        <end position="27"/>
    </location>
</feature>
<dbReference type="KEGG" id="npz:ACX27_16900"/>
<feature type="chain" id="PRO_5005801932" evidence="2">
    <location>
        <begin position="28"/>
        <end position="333"/>
    </location>
</feature>